<reference evidence="1 2" key="1">
    <citation type="submission" date="2019-02" db="EMBL/GenBank/DDBJ databases">
        <title>Deep-cultivation of Planctomycetes and their phenomic and genomic characterization uncovers novel biology.</title>
        <authorList>
            <person name="Wiegand S."/>
            <person name="Jogler M."/>
            <person name="Boedeker C."/>
            <person name="Pinto D."/>
            <person name="Vollmers J."/>
            <person name="Rivas-Marin E."/>
            <person name="Kohn T."/>
            <person name="Peeters S.H."/>
            <person name="Heuer A."/>
            <person name="Rast P."/>
            <person name="Oberbeckmann S."/>
            <person name="Bunk B."/>
            <person name="Jeske O."/>
            <person name="Meyerdierks A."/>
            <person name="Storesund J.E."/>
            <person name="Kallscheuer N."/>
            <person name="Luecker S."/>
            <person name="Lage O.M."/>
            <person name="Pohl T."/>
            <person name="Merkel B.J."/>
            <person name="Hornburger P."/>
            <person name="Mueller R.-W."/>
            <person name="Bruemmer F."/>
            <person name="Labrenz M."/>
            <person name="Spormann A.M."/>
            <person name="Op den Camp H."/>
            <person name="Overmann J."/>
            <person name="Amann R."/>
            <person name="Jetten M.S.M."/>
            <person name="Mascher T."/>
            <person name="Medema M.H."/>
            <person name="Devos D.P."/>
            <person name="Kaster A.-K."/>
            <person name="Ovreas L."/>
            <person name="Rohde M."/>
            <person name="Galperin M.Y."/>
            <person name="Jogler C."/>
        </authorList>
    </citation>
    <scope>NUCLEOTIDE SEQUENCE [LARGE SCALE GENOMIC DNA]</scope>
    <source>
        <strain evidence="1 2">K22_7</strain>
    </source>
</reference>
<dbReference type="Proteomes" id="UP000318538">
    <property type="component" value="Chromosome"/>
</dbReference>
<organism evidence="1 2">
    <name type="scientific">Rubripirellula lacrimiformis</name>
    <dbReference type="NCBI Taxonomy" id="1930273"/>
    <lineage>
        <taxon>Bacteria</taxon>
        <taxon>Pseudomonadati</taxon>
        <taxon>Planctomycetota</taxon>
        <taxon>Planctomycetia</taxon>
        <taxon>Pirellulales</taxon>
        <taxon>Pirellulaceae</taxon>
        <taxon>Rubripirellula</taxon>
    </lineage>
</organism>
<sequence>MHCCVAFDTKDAFDRPKPSDNHASSLDQANGERSIDDYFRSRTRTDACPACVLFLTSNRSISSNMSLSLGKP</sequence>
<evidence type="ECO:0000313" key="2">
    <source>
        <dbReference type="Proteomes" id="UP000318538"/>
    </source>
</evidence>
<dbReference type="EMBL" id="CP036525">
    <property type="protein sequence ID" value="QDT03775.1"/>
    <property type="molecule type" value="Genomic_DNA"/>
</dbReference>
<dbReference type="AlphaFoldDB" id="A0A517N9G4"/>
<accession>A0A517N9G4</accession>
<name>A0A517N9G4_9BACT</name>
<proteinExistence type="predicted"/>
<dbReference type="KEGG" id="rlc:K227x_21600"/>
<protein>
    <submittedName>
        <fullName evidence="1">Uncharacterized protein</fullName>
    </submittedName>
</protein>
<gene>
    <name evidence="1" type="ORF">K227x_21600</name>
</gene>
<evidence type="ECO:0000313" key="1">
    <source>
        <dbReference type="EMBL" id="QDT03775.1"/>
    </source>
</evidence>
<keyword evidence="2" id="KW-1185">Reference proteome</keyword>